<keyword evidence="4" id="KW-0175">Coiled coil</keyword>
<dbReference type="PANTHER" id="PTHR33376">
    <property type="match status" value="1"/>
</dbReference>
<keyword evidence="3" id="KW-0574">Periplasm</keyword>
<dbReference type="GO" id="GO:0030246">
    <property type="term" value="F:carbohydrate binding"/>
    <property type="evidence" value="ECO:0007669"/>
    <property type="project" value="TreeGrafter"/>
</dbReference>
<dbReference type="InterPro" id="IPR038404">
    <property type="entry name" value="TRAP_DctP_sf"/>
</dbReference>
<evidence type="ECO:0000313" key="7">
    <source>
        <dbReference type="Proteomes" id="UP000248916"/>
    </source>
</evidence>
<evidence type="ECO:0000256" key="4">
    <source>
        <dbReference type="SAM" id="Coils"/>
    </source>
</evidence>
<dbReference type="RefSeq" id="WP_170133892.1">
    <property type="nucleotide sequence ID" value="NZ_QKZL01000005.1"/>
</dbReference>
<feature type="chain" id="PRO_5016143529" evidence="5">
    <location>
        <begin position="25"/>
        <end position="328"/>
    </location>
</feature>
<dbReference type="GO" id="GO:0030288">
    <property type="term" value="C:outer membrane-bounded periplasmic space"/>
    <property type="evidence" value="ECO:0007669"/>
    <property type="project" value="InterPro"/>
</dbReference>
<evidence type="ECO:0000256" key="2">
    <source>
        <dbReference type="ARBA" id="ARBA00022729"/>
    </source>
</evidence>
<evidence type="ECO:0000313" key="6">
    <source>
        <dbReference type="EMBL" id="PZX17201.1"/>
    </source>
</evidence>
<name>A0A2W7NAD0_9RHOB</name>
<accession>A0A2W7NAD0</accession>
<gene>
    <name evidence="6" type="ORF">LX81_01833</name>
</gene>
<dbReference type="GO" id="GO:0055085">
    <property type="term" value="P:transmembrane transport"/>
    <property type="evidence" value="ECO:0007669"/>
    <property type="project" value="InterPro"/>
</dbReference>
<dbReference type="NCBIfam" id="TIGR00787">
    <property type="entry name" value="dctP"/>
    <property type="match status" value="1"/>
</dbReference>
<keyword evidence="7" id="KW-1185">Reference proteome</keyword>
<evidence type="ECO:0000256" key="3">
    <source>
        <dbReference type="ARBA" id="ARBA00022764"/>
    </source>
</evidence>
<reference evidence="6 7" key="1">
    <citation type="submission" date="2018-06" db="EMBL/GenBank/DDBJ databases">
        <title>Genomic Encyclopedia of Archaeal and Bacterial Type Strains, Phase II (KMG-II): from individual species to whole genera.</title>
        <authorList>
            <person name="Goeker M."/>
        </authorList>
    </citation>
    <scope>NUCLEOTIDE SEQUENCE [LARGE SCALE GENOMIC DNA]</scope>
    <source>
        <strain evidence="6 7">DSM 22009</strain>
    </source>
</reference>
<evidence type="ECO:0000256" key="1">
    <source>
        <dbReference type="ARBA" id="ARBA00004418"/>
    </source>
</evidence>
<evidence type="ECO:0000256" key="5">
    <source>
        <dbReference type="SAM" id="SignalP"/>
    </source>
</evidence>
<dbReference type="InterPro" id="IPR018389">
    <property type="entry name" value="DctP_fam"/>
</dbReference>
<proteinExistence type="predicted"/>
<feature type="signal peptide" evidence="5">
    <location>
        <begin position="1"/>
        <end position="24"/>
    </location>
</feature>
<feature type="coiled-coil region" evidence="4">
    <location>
        <begin position="250"/>
        <end position="277"/>
    </location>
</feature>
<dbReference type="NCBIfam" id="NF037995">
    <property type="entry name" value="TRAP_S1"/>
    <property type="match status" value="1"/>
</dbReference>
<dbReference type="Proteomes" id="UP000248916">
    <property type="component" value="Unassembled WGS sequence"/>
</dbReference>
<comment type="caution">
    <text evidence="6">The sequence shown here is derived from an EMBL/GenBank/DDBJ whole genome shotgun (WGS) entry which is preliminary data.</text>
</comment>
<dbReference type="AlphaFoldDB" id="A0A2W7NAD0"/>
<dbReference type="Gene3D" id="3.40.190.170">
    <property type="entry name" value="Bacterial extracellular solute-binding protein, family 7"/>
    <property type="match status" value="1"/>
</dbReference>
<dbReference type="PANTHER" id="PTHR33376:SF2">
    <property type="entry name" value="DICARBOXYLATE-BINDING PERIPLASMIC PROTEIN"/>
    <property type="match status" value="1"/>
</dbReference>
<dbReference type="CDD" id="cd13603">
    <property type="entry name" value="PBP2_TRAP_Siap_TeaA_like"/>
    <property type="match status" value="1"/>
</dbReference>
<keyword evidence="6" id="KW-0675">Receptor</keyword>
<dbReference type="PIRSF" id="PIRSF006470">
    <property type="entry name" value="DctB"/>
    <property type="match status" value="1"/>
</dbReference>
<protein>
    <submittedName>
        <fullName evidence="6">Tripartite ATP-independent transporter DctP family solute receptor</fullName>
    </submittedName>
</protein>
<dbReference type="EMBL" id="QKZL01000005">
    <property type="protein sequence ID" value="PZX17201.1"/>
    <property type="molecule type" value="Genomic_DNA"/>
</dbReference>
<sequence>MSTNILRSAVAVMMIGTAATGAAAQETLRIGTDQPGDHPFNLGVEKFGELLSEKTDGELTINLYPAAQLGDTAEQIEGLQLGTLDMSLAAFSHASQFCPELNLFGAPFLFEDEAHFAAVFDGEIGDELEETCVDRYGVRLLNTFSSGYRVLFNGEHPVESLEDLSGLKIRVMGGRADAMTWELFGSLPSPMPYSEVYSALQAGVIDGAENDPSGALANRFYEAAPYFTNTRHLVLPMGLFISDRVFQNLSDEEKTAMREAADEAAAWQRELMVERNASALETMETEYGATVSEIDTDAMRAQGAELQDEVAAELGQEEMLADIRAAAE</sequence>
<organism evidence="6 7">
    <name type="scientific">Palleronia aestuarii</name>
    <dbReference type="NCBI Taxonomy" id="568105"/>
    <lineage>
        <taxon>Bacteria</taxon>
        <taxon>Pseudomonadati</taxon>
        <taxon>Pseudomonadota</taxon>
        <taxon>Alphaproteobacteria</taxon>
        <taxon>Rhodobacterales</taxon>
        <taxon>Roseobacteraceae</taxon>
        <taxon>Palleronia</taxon>
    </lineage>
</organism>
<dbReference type="Pfam" id="PF03480">
    <property type="entry name" value="DctP"/>
    <property type="match status" value="1"/>
</dbReference>
<dbReference type="InterPro" id="IPR004682">
    <property type="entry name" value="TRAP_DctP"/>
</dbReference>
<comment type="subcellular location">
    <subcellularLocation>
        <location evidence="1">Periplasm</location>
    </subcellularLocation>
</comment>
<keyword evidence="2 5" id="KW-0732">Signal</keyword>